<dbReference type="SUPFAM" id="SSF81321">
    <property type="entry name" value="Family A G protein-coupled receptor-like"/>
    <property type="match status" value="1"/>
</dbReference>
<dbReference type="Proteomes" id="UP000270094">
    <property type="component" value="Unassembled WGS sequence"/>
</dbReference>
<keyword evidence="3" id="KW-1185">Reference proteome</keyword>
<keyword evidence="1" id="KW-0472">Membrane</keyword>
<proteinExistence type="predicted"/>
<dbReference type="Pfam" id="PF10320">
    <property type="entry name" value="7TM_GPCR_Srsx"/>
    <property type="match status" value="1"/>
</dbReference>
<keyword evidence="1" id="KW-0812">Transmembrane</keyword>
<feature type="transmembrane region" description="Helical" evidence="1">
    <location>
        <begin position="7"/>
        <end position="25"/>
    </location>
</feature>
<sequence>MRGLLRSLILISMTIVFGWFATNFIRFGAEFLHYKTGPRIGLDLFAGIFVHISLAVNFFIYYFVSTDYREVFDKRLRLKILKQRLGIATASRSTQVRLVLFFER</sequence>
<feature type="transmembrane region" description="Helical" evidence="1">
    <location>
        <begin position="45"/>
        <end position="64"/>
    </location>
</feature>
<dbReference type="Gene3D" id="1.20.1070.10">
    <property type="entry name" value="Rhodopsin 7-helix transmembrane proteins"/>
    <property type="match status" value="1"/>
</dbReference>
<dbReference type="AlphaFoldDB" id="A0A3P7IL58"/>
<name>A0A3P7IL58_STRVU</name>
<evidence type="ECO:0000256" key="1">
    <source>
        <dbReference type="SAM" id="Phobius"/>
    </source>
</evidence>
<dbReference type="InterPro" id="IPR019424">
    <property type="entry name" value="7TM_GPCR_Srsx"/>
</dbReference>
<keyword evidence="1" id="KW-1133">Transmembrane helix</keyword>
<evidence type="ECO:0000313" key="2">
    <source>
        <dbReference type="EMBL" id="VDM67639.1"/>
    </source>
</evidence>
<reference evidence="2 3" key="1">
    <citation type="submission" date="2018-11" db="EMBL/GenBank/DDBJ databases">
        <authorList>
            <consortium name="Pathogen Informatics"/>
        </authorList>
    </citation>
    <scope>NUCLEOTIDE SEQUENCE [LARGE SCALE GENOMIC DNA]</scope>
</reference>
<protein>
    <submittedName>
        <fullName evidence="2">Uncharacterized protein</fullName>
    </submittedName>
</protein>
<organism evidence="2 3">
    <name type="scientific">Strongylus vulgaris</name>
    <name type="common">Blood worm</name>
    <dbReference type="NCBI Taxonomy" id="40348"/>
    <lineage>
        <taxon>Eukaryota</taxon>
        <taxon>Metazoa</taxon>
        <taxon>Ecdysozoa</taxon>
        <taxon>Nematoda</taxon>
        <taxon>Chromadorea</taxon>
        <taxon>Rhabditida</taxon>
        <taxon>Rhabditina</taxon>
        <taxon>Rhabditomorpha</taxon>
        <taxon>Strongyloidea</taxon>
        <taxon>Strongylidae</taxon>
        <taxon>Strongylus</taxon>
    </lineage>
</organism>
<dbReference type="OrthoDB" id="5820127at2759"/>
<dbReference type="EMBL" id="UYYB01006079">
    <property type="protein sequence ID" value="VDM67639.1"/>
    <property type="molecule type" value="Genomic_DNA"/>
</dbReference>
<evidence type="ECO:0000313" key="3">
    <source>
        <dbReference type="Proteomes" id="UP000270094"/>
    </source>
</evidence>
<gene>
    <name evidence="2" type="ORF">SVUK_LOCUS2637</name>
</gene>
<accession>A0A3P7IL58</accession>